<protein>
    <recommendedName>
        <fullName evidence="3">Reverse transcriptase domain-containing protein</fullName>
    </recommendedName>
</protein>
<name>A0A9P6X793_RHIOR</name>
<gene>
    <name evidence="1" type="ORF">G6F64_007346</name>
</gene>
<organism evidence="1 2">
    <name type="scientific">Rhizopus oryzae</name>
    <name type="common">Mucormycosis agent</name>
    <name type="synonym">Rhizopus arrhizus var. delemar</name>
    <dbReference type="NCBI Taxonomy" id="64495"/>
    <lineage>
        <taxon>Eukaryota</taxon>
        <taxon>Fungi</taxon>
        <taxon>Fungi incertae sedis</taxon>
        <taxon>Mucoromycota</taxon>
        <taxon>Mucoromycotina</taxon>
        <taxon>Mucoromycetes</taxon>
        <taxon>Mucorales</taxon>
        <taxon>Mucorineae</taxon>
        <taxon>Rhizopodaceae</taxon>
        <taxon>Rhizopus</taxon>
    </lineage>
</organism>
<evidence type="ECO:0008006" key="3">
    <source>
        <dbReference type="Google" id="ProtNLM"/>
    </source>
</evidence>
<accession>A0A9P6X793</accession>
<proteinExistence type="predicted"/>
<evidence type="ECO:0000313" key="2">
    <source>
        <dbReference type="Proteomes" id="UP000716291"/>
    </source>
</evidence>
<dbReference type="AlphaFoldDB" id="A0A9P6X793"/>
<sequence>MSFEVDDDFSPSSVETPQLLWDAVKIKVKRATCSFGRKQASWRQLHLSKLQDKPSVRWQEAGETSIKWLKSMYRKRTVEQHITTLRSDDSEDHVEGIDRLLPSANSFTNLCISDLPQVTSAHCDVPMAPITIDEIIQETACVKNKISSPGEDGLGYAFLYQLFRYPSLQELVLKVYNQAHNSSIFPHSWQGLRPISLINCDAKIYIRVLNSRMRQVIPSLINRCQTGFMPNRFIAENDLVLNNIMEHARKNNRQEIALLLDKKKSLRLGTPFLLTLGVTTVQVPNDTCELFGWAIFW</sequence>
<dbReference type="PANTHER" id="PTHR19446">
    <property type="entry name" value="REVERSE TRANSCRIPTASES"/>
    <property type="match status" value="1"/>
</dbReference>
<dbReference type="OrthoDB" id="2205812at2759"/>
<dbReference type="EMBL" id="JAANQT010001071">
    <property type="protein sequence ID" value="KAG1306759.1"/>
    <property type="molecule type" value="Genomic_DNA"/>
</dbReference>
<comment type="caution">
    <text evidence="1">The sequence shown here is derived from an EMBL/GenBank/DDBJ whole genome shotgun (WGS) entry which is preliminary data.</text>
</comment>
<reference evidence="1" key="1">
    <citation type="journal article" date="2020" name="Microb. Genom.">
        <title>Genetic diversity of clinical and environmental Mucorales isolates obtained from an investigation of mucormycosis cases among solid organ transplant recipients.</title>
        <authorList>
            <person name="Nguyen M.H."/>
            <person name="Kaul D."/>
            <person name="Muto C."/>
            <person name="Cheng S.J."/>
            <person name="Richter R.A."/>
            <person name="Bruno V.M."/>
            <person name="Liu G."/>
            <person name="Beyhan S."/>
            <person name="Sundermann A.J."/>
            <person name="Mounaud S."/>
            <person name="Pasculle A.W."/>
            <person name="Nierman W.C."/>
            <person name="Driscoll E."/>
            <person name="Cumbie R."/>
            <person name="Clancy C.J."/>
            <person name="Dupont C.L."/>
        </authorList>
    </citation>
    <scope>NUCLEOTIDE SEQUENCE</scope>
    <source>
        <strain evidence="1">GL11</strain>
    </source>
</reference>
<keyword evidence="2" id="KW-1185">Reference proteome</keyword>
<dbReference type="Proteomes" id="UP000716291">
    <property type="component" value="Unassembled WGS sequence"/>
</dbReference>
<evidence type="ECO:0000313" key="1">
    <source>
        <dbReference type="EMBL" id="KAG1306759.1"/>
    </source>
</evidence>